<evidence type="ECO:0000313" key="4">
    <source>
        <dbReference type="EnsemblPlants" id="PNT75650"/>
    </source>
</evidence>
<feature type="chain" id="PRO_5036043404" evidence="2">
    <location>
        <begin position="30"/>
        <end position="303"/>
    </location>
</feature>
<reference evidence="3" key="2">
    <citation type="submission" date="2017-06" db="EMBL/GenBank/DDBJ databases">
        <title>WGS assembly of Brachypodium distachyon.</title>
        <authorList>
            <consortium name="The International Brachypodium Initiative"/>
            <person name="Lucas S."/>
            <person name="Harmon-Smith M."/>
            <person name="Lail K."/>
            <person name="Tice H."/>
            <person name="Grimwood J."/>
            <person name="Bruce D."/>
            <person name="Barry K."/>
            <person name="Shu S."/>
            <person name="Lindquist E."/>
            <person name="Wang M."/>
            <person name="Pitluck S."/>
            <person name="Vogel J.P."/>
            <person name="Garvin D.F."/>
            <person name="Mockler T.C."/>
            <person name="Schmutz J."/>
            <person name="Rokhsar D."/>
            <person name="Bevan M.W."/>
        </authorList>
    </citation>
    <scope>NUCLEOTIDE SEQUENCE</scope>
    <source>
        <strain evidence="3">Bd21</strain>
    </source>
</reference>
<feature type="compositionally biased region" description="Low complexity" evidence="1">
    <location>
        <begin position="140"/>
        <end position="149"/>
    </location>
</feature>
<feature type="compositionally biased region" description="Basic residues" evidence="1">
    <location>
        <begin position="203"/>
        <end position="217"/>
    </location>
</feature>
<dbReference type="AlphaFoldDB" id="A0A2K2DMZ9"/>
<reference evidence="4" key="3">
    <citation type="submission" date="2018-08" db="UniProtKB">
        <authorList>
            <consortium name="EnsemblPlants"/>
        </authorList>
    </citation>
    <scope>IDENTIFICATION</scope>
    <source>
        <strain evidence="4">cv. Bd21</strain>
    </source>
</reference>
<gene>
    <name evidence="3" type="ORF">BRADI_1g36185v3</name>
</gene>
<dbReference type="ExpressionAtlas" id="A0A2K2DMZ9">
    <property type="expression patterns" value="baseline"/>
</dbReference>
<feature type="compositionally biased region" description="Basic residues" evidence="1">
    <location>
        <begin position="121"/>
        <end position="131"/>
    </location>
</feature>
<dbReference type="EMBL" id="CM000880">
    <property type="protein sequence ID" value="PNT75650.1"/>
    <property type="molecule type" value="Genomic_DNA"/>
</dbReference>
<dbReference type="Proteomes" id="UP000008810">
    <property type="component" value="Chromosome 1"/>
</dbReference>
<evidence type="ECO:0000313" key="5">
    <source>
        <dbReference type="Proteomes" id="UP000008810"/>
    </source>
</evidence>
<keyword evidence="2" id="KW-0732">Signal</keyword>
<feature type="region of interest" description="Disordered" evidence="1">
    <location>
        <begin position="51"/>
        <end position="89"/>
    </location>
</feature>
<reference evidence="3 4" key="1">
    <citation type="journal article" date="2010" name="Nature">
        <title>Genome sequencing and analysis of the model grass Brachypodium distachyon.</title>
        <authorList>
            <consortium name="International Brachypodium Initiative"/>
        </authorList>
    </citation>
    <scope>NUCLEOTIDE SEQUENCE [LARGE SCALE GENOMIC DNA]</scope>
    <source>
        <strain evidence="3 4">Bd21</strain>
    </source>
</reference>
<accession>A0A2K2DMZ9</accession>
<keyword evidence="5" id="KW-1185">Reference proteome</keyword>
<dbReference type="InParanoid" id="A0A2K2DMZ9"/>
<organism evidence="3">
    <name type="scientific">Brachypodium distachyon</name>
    <name type="common">Purple false brome</name>
    <name type="synonym">Trachynia distachya</name>
    <dbReference type="NCBI Taxonomy" id="15368"/>
    <lineage>
        <taxon>Eukaryota</taxon>
        <taxon>Viridiplantae</taxon>
        <taxon>Streptophyta</taxon>
        <taxon>Embryophyta</taxon>
        <taxon>Tracheophyta</taxon>
        <taxon>Spermatophyta</taxon>
        <taxon>Magnoliopsida</taxon>
        <taxon>Liliopsida</taxon>
        <taxon>Poales</taxon>
        <taxon>Poaceae</taxon>
        <taxon>BOP clade</taxon>
        <taxon>Pooideae</taxon>
        <taxon>Stipodae</taxon>
        <taxon>Brachypodieae</taxon>
        <taxon>Brachypodium</taxon>
    </lineage>
</organism>
<sequence length="303" mass="33377">MQLTSRLTASPRLGCVFLAVGITAAAAAAMPCPVSLSPRLWECRRRAILHQGRSGKPPTPRSPSLRCGRCRLPPPRPSSAPTPSGRRSLLHPTALLYPASARLAPGRRDLLPFSAAAAASHHRGHPLRRHPVAADASSTPRPSSVRLAARPPPPRSPPTIRACRRRHATRRLPTLPPPLRGPPLTRLPPSPPRPCLCPPRPFASRRRRSPPAIHGRRQSLPGPQFRDTVKSTQAKVDLNEVQMCCFNFVQLKFVCVTSDSCSRGFPRRVRNNKHKGAALGRTGWTMCSTFSTVHFRNHWFQIL</sequence>
<feature type="signal peptide" evidence="2">
    <location>
        <begin position="1"/>
        <end position="29"/>
    </location>
</feature>
<feature type="region of interest" description="Disordered" evidence="1">
    <location>
        <begin position="121"/>
        <end position="225"/>
    </location>
</feature>
<name>A0A2K2DMZ9_BRADI</name>
<proteinExistence type="predicted"/>
<dbReference type="Gramene" id="PNT75650">
    <property type="protein sequence ID" value="PNT75650"/>
    <property type="gene ID" value="BRADI_1g36185v3"/>
</dbReference>
<protein>
    <submittedName>
        <fullName evidence="3 4">Uncharacterized protein</fullName>
    </submittedName>
</protein>
<evidence type="ECO:0000256" key="1">
    <source>
        <dbReference type="SAM" id="MobiDB-lite"/>
    </source>
</evidence>
<feature type="compositionally biased region" description="Pro residues" evidence="1">
    <location>
        <begin position="174"/>
        <end position="201"/>
    </location>
</feature>
<dbReference type="EnsemblPlants" id="PNT75650">
    <property type="protein sequence ID" value="PNT75650"/>
    <property type="gene ID" value="BRADI_1g36185v3"/>
</dbReference>
<evidence type="ECO:0000256" key="2">
    <source>
        <dbReference type="SAM" id="SignalP"/>
    </source>
</evidence>
<evidence type="ECO:0000313" key="3">
    <source>
        <dbReference type="EMBL" id="PNT75650.1"/>
    </source>
</evidence>